<dbReference type="InterPro" id="IPR020615">
    <property type="entry name" value="Thiolase_acyl_enz_int_AS"/>
</dbReference>
<dbReference type="PIRSF" id="PIRSF000429">
    <property type="entry name" value="Ac-CoA_Ac_transf"/>
    <property type="match status" value="1"/>
</dbReference>
<dbReference type="Pfam" id="PF02803">
    <property type="entry name" value="Thiolase_C"/>
    <property type="match status" value="1"/>
</dbReference>
<evidence type="ECO:0000256" key="6">
    <source>
        <dbReference type="RuleBase" id="RU003557"/>
    </source>
</evidence>
<dbReference type="PROSITE" id="PS00099">
    <property type="entry name" value="THIOLASE_3"/>
    <property type="match status" value="1"/>
</dbReference>
<evidence type="ECO:0000256" key="4">
    <source>
        <dbReference type="ARBA" id="ARBA00023315"/>
    </source>
</evidence>
<evidence type="ECO:0000259" key="7">
    <source>
        <dbReference type="Pfam" id="PF00108"/>
    </source>
</evidence>
<feature type="domain" description="Thiolase C-terminal" evidence="8">
    <location>
        <begin position="268"/>
        <end position="388"/>
    </location>
</feature>
<dbReference type="PROSITE" id="PS00098">
    <property type="entry name" value="THIOLASE_1"/>
    <property type="match status" value="1"/>
</dbReference>
<comment type="similarity">
    <text evidence="2 6">Belongs to the thiolase-like superfamily. Thiolase family.</text>
</comment>
<feature type="domain" description="Thiolase N-terminal" evidence="7">
    <location>
        <begin position="4"/>
        <end position="259"/>
    </location>
</feature>
<evidence type="ECO:0000256" key="3">
    <source>
        <dbReference type="ARBA" id="ARBA00022679"/>
    </source>
</evidence>
<dbReference type="Proteomes" id="UP001600165">
    <property type="component" value="Unassembled WGS sequence"/>
</dbReference>
<evidence type="ECO:0000313" key="10">
    <source>
        <dbReference type="Proteomes" id="UP001600165"/>
    </source>
</evidence>
<reference evidence="9 10" key="1">
    <citation type="submission" date="2024-10" db="EMBL/GenBank/DDBJ databases">
        <authorList>
            <person name="Ratan Roy A."/>
            <person name="Morales Sandoval P.H."/>
            <person name="De Los Santos Villalobos S."/>
            <person name="Chakraborty S."/>
            <person name="Mukherjee J."/>
        </authorList>
    </citation>
    <scope>NUCLEOTIDE SEQUENCE [LARGE SCALE GENOMIC DNA]</scope>
    <source>
        <strain evidence="9 10">S1</strain>
    </source>
</reference>
<organism evidence="9 10">
    <name type="scientific">Almyronema epifaneia S1</name>
    <dbReference type="NCBI Taxonomy" id="2991925"/>
    <lineage>
        <taxon>Bacteria</taxon>
        <taxon>Bacillati</taxon>
        <taxon>Cyanobacteriota</taxon>
        <taxon>Cyanophyceae</taxon>
        <taxon>Nodosilineales</taxon>
        <taxon>Nodosilineaceae</taxon>
        <taxon>Almyronema</taxon>
        <taxon>Almyronema epifaneia</taxon>
    </lineage>
</organism>
<dbReference type="PANTHER" id="PTHR43853:SF21">
    <property type="entry name" value="STEROID 3-KETOACYL-COA THIOLASE"/>
    <property type="match status" value="1"/>
</dbReference>
<evidence type="ECO:0000256" key="1">
    <source>
        <dbReference type="ARBA" id="ARBA00005189"/>
    </source>
</evidence>
<gene>
    <name evidence="9" type="ORF">ACFVKH_15330</name>
</gene>
<dbReference type="EC" id="2.3.1.16" evidence="5"/>
<evidence type="ECO:0000256" key="2">
    <source>
        <dbReference type="ARBA" id="ARBA00010982"/>
    </source>
</evidence>
<protein>
    <recommendedName>
        <fullName evidence="5">acetyl-CoA C-acyltransferase</fullName>
        <ecNumber evidence="5">2.3.1.16</ecNumber>
    </recommendedName>
</protein>
<dbReference type="InterPro" id="IPR020613">
    <property type="entry name" value="Thiolase_CS"/>
</dbReference>
<dbReference type="NCBIfam" id="TIGR01930">
    <property type="entry name" value="AcCoA-C-Actrans"/>
    <property type="match status" value="1"/>
</dbReference>
<dbReference type="InterPro" id="IPR020610">
    <property type="entry name" value="Thiolase_AS"/>
</dbReference>
<proteinExistence type="inferred from homology"/>
<comment type="caution">
    <text evidence="9">The sequence shown here is derived from an EMBL/GenBank/DDBJ whole genome shotgun (WGS) entry which is preliminary data.</text>
</comment>
<dbReference type="EMBL" id="JBHZOL010000088">
    <property type="protein sequence ID" value="MFE4107664.1"/>
    <property type="molecule type" value="Genomic_DNA"/>
</dbReference>
<dbReference type="InterPro" id="IPR016039">
    <property type="entry name" value="Thiolase-like"/>
</dbReference>
<dbReference type="SUPFAM" id="SSF53901">
    <property type="entry name" value="Thiolase-like"/>
    <property type="match status" value="2"/>
</dbReference>
<name>A0ABW6IJZ3_9CYAN</name>
<dbReference type="CDD" id="cd00751">
    <property type="entry name" value="thiolase"/>
    <property type="match status" value="1"/>
</dbReference>
<dbReference type="InterPro" id="IPR020617">
    <property type="entry name" value="Thiolase_C"/>
</dbReference>
<dbReference type="GO" id="GO:0003988">
    <property type="term" value="F:acetyl-CoA C-acyltransferase activity"/>
    <property type="evidence" value="ECO:0007669"/>
    <property type="project" value="UniProtKB-EC"/>
</dbReference>
<dbReference type="Pfam" id="PF00108">
    <property type="entry name" value="Thiolase_N"/>
    <property type="match status" value="1"/>
</dbReference>
<dbReference type="PANTHER" id="PTHR43853">
    <property type="entry name" value="3-KETOACYL-COA THIOLASE, PEROXISOMAL"/>
    <property type="match status" value="1"/>
</dbReference>
<keyword evidence="10" id="KW-1185">Reference proteome</keyword>
<dbReference type="PROSITE" id="PS00737">
    <property type="entry name" value="THIOLASE_2"/>
    <property type="match status" value="1"/>
</dbReference>
<dbReference type="InterPro" id="IPR020616">
    <property type="entry name" value="Thiolase_N"/>
</dbReference>
<dbReference type="InterPro" id="IPR002155">
    <property type="entry name" value="Thiolase"/>
</dbReference>
<keyword evidence="3 6" id="KW-0808">Transferase</keyword>
<sequence length="392" mass="40977">MKSYIISSVRTAVGKAPRGTLRHTRPDDLGAAAVRGALEKVPALVSHQIDDVIMGCAMPEAEQGYNLGRVIALRAGLPDSVAGCTVNRLCSSGLQTIAMATQAIAFGQSDAIMAGGAESMSLIPMGGHQFLPNPEQLAEAPETYITMGLTAEKVAEQYHVARADQDAFALRSHQKALDAIASGRFKDEIIPVTVRQTQYIGGQPHTHELIFDNDEGPRADTSLDALAQLKPVFHAQGSITAGNSSQMSDGAAATLVVSEKLMHELALQPLGRLLGFSVAGVPPAIMGIGPIAAVPKVLKQVGLELKDIGLIELNEAFAAQSLAVIRELGLNPEIVNVNGGAIALGHPLGCSGAKLTATLLHEMKRRSIRYGLVTMCVGGGMGAAGVFENLAM</sequence>
<keyword evidence="4 6" id="KW-0012">Acyltransferase</keyword>
<comment type="pathway">
    <text evidence="1">Lipid metabolism.</text>
</comment>
<dbReference type="Gene3D" id="3.40.47.10">
    <property type="match status" value="2"/>
</dbReference>
<evidence type="ECO:0000259" key="8">
    <source>
        <dbReference type="Pfam" id="PF02803"/>
    </source>
</evidence>
<dbReference type="RefSeq" id="WP_377966594.1">
    <property type="nucleotide sequence ID" value="NZ_JBHZOL010000088.1"/>
</dbReference>
<dbReference type="InterPro" id="IPR050215">
    <property type="entry name" value="Thiolase-like_sf_Thiolase"/>
</dbReference>
<accession>A0ABW6IJZ3</accession>
<evidence type="ECO:0000256" key="5">
    <source>
        <dbReference type="ARBA" id="ARBA00024073"/>
    </source>
</evidence>
<evidence type="ECO:0000313" key="9">
    <source>
        <dbReference type="EMBL" id="MFE4107664.1"/>
    </source>
</evidence>